<dbReference type="Gene3D" id="2.120.10.10">
    <property type="match status" value="1"/>
</dbReference>
<comment type="caution">
    <text evidence="2">The sequence shown here is derived from an EMBL/GenBank/DDBJ whole genome shotgun (WGS) entry which is preliminary data.</text>
</comment>
<organism evidence="2 3">
    <name type="scientific">Paenibacillus alginolyticus</name>
    <dbReference type="NCBI Taxonomy" id="59839"/>
    <lineage>
        <taxon>Bacteria</taxon>
        <taxon>Bacillati</taxon>
        <taxon>Bacillota</taxon>
        <taxon>Bacilli</taxon>
        <taxon>Bacillales</taxon>
        <taxon>Paenibacillaceae</taxon>
        <taxon>Paenibacillus</taxon>
    </lineage>
</organism>
<keyword evidence="3" id="KW-1185">Reference proteome</keyword>
<evidence type="ECO:0000256" key="1">
    <source>
        <dbReference type="SAM" id="MobiDB-lite"/>
    </source>
</evidence>
<dbReference type="EMBL" id="JAMDMX010000061">
    <property type="protein sequence ID" value="MCY9695109.1"/>
    <property type="molecule type" value="Genomic_DNA"/>
</dbReference>
<dbReference type="RefSeq" id="WP_268616573.1">
    <property type="nucleotide sequence ID" value="NZ_JAMDMX010000061.1"/>
</dbReference>
<protein>
    <submittedName>
        <fullName evidence="2">Uncharacterized protein</fullName>
    </submittedName>
</protein>
<name>A0ABT4GGA3_9BACL</name>
<accession>A0ABT4GGA3</accession>
<evidence type="ECO:0000313" key="2">
    <source>
        <dbReference type="EMBL" id="MCY9695109.1"/>
    </source>
</evidence>
<gene>
    <name evidence="2" type="ORF">M5X19_19700</name>
</gene>
<reference evidence="2 3" key="1">
    <citation type="submission" date="2022-05" db="EMBL/GenBank/DDBJ databases">
        <title>Genome Sequencing of Bee-Associated Microbes.</title>
        <authorList>
            <person name="Dunlap C."/>
        </authorList>
    </citation>
    <scope>NUCLEOTIDE SEQUENCE [LARGE SCALE GENOMIC DNA]</scope>
    <source>
        <strain evidence="2 3">NRRL B-14421</strain>
    </source>
</reference>
<feature type="region of interest" description="Disordered" evidence="1">
    <location>
        <begin position="1"/>
        <end position="31"/>
    </location>
</feature>
<proteinExistence type="predicted"/>
<sequence>MRSSTNGGSSWGYLSTIDEKNGAPGSLGNPDKGVYEPHMMMLPMQAARSEFAVASVIA</sequence>
<evidence type="ECO:0000313" key="3">
    <source>
        <dbReference type="Proteomes" id="UP001527099"/>
    </source>
</evidence>
<dbReference type="Proteomes" id="UP001527099">
    <property type="component" value="Unassembled WGS sequence"/>
</dbReference>